<keyword evidence="3 7" id="KW-1133">Transmembrane helix</keyword>
<dbReference type="PROSITE" id="PS50221">
    <property type="entry name" value="GAIN_B"/>
    <property type="match status" value="1"/>
</dbReference>
<dbReference type="RefSeq" id="XP_055869367.1">
    <property type="nucleotide sequence ID" value="XM_056013392.1"/>
</dbReference>
<evidence type="ECO:0000256" key="1">
    <source>
        <dbReference type="ARBA" id="ARBA00004141"/>
    </source>
</evidence>
<name>A0A9W2Z2S8_BIOGL</name>
<organism evidence="11 12">
    <name type="scientific">Biomphalaria glabrata</name>
    <name type="common">Bloodfluke planorb</name>
    <name type="synonym">Freshwater snail</name>
    <dbReference type="NCBI Taxonomy" id="6526"/>
    <lineage>
        <taxon>Eukaryota</taxon>
        <taxon>Metazoa</taxon>
        <taxon>Spiralia</taxon>
        <taxon>Lophotrochozoa</taxon>
        <taxon>Mollusca</taxon>
        <taxon>Gastropoda</taxon>
        <taxon>Heterobranchia</taxon>
        <taxon>Euthyneura</taxon>
        <taxon>Panpulmonata</taxon>
        <taxon>Hygrophila</taxon>
        <taxon>Lymnaeoidea</taxon>
        <taxon>Planorbidae</taxon>
        <taxon>Biomphalaria</taxon>
    </lineage>
</organism>
<feature type="signal peptide" evidence="8">
    <location>
        <begin position="1"/>
        <end position="21"/>
    </location>
</feature>
<feature type="transmembrane region" description="Helical" evidence="7">
    <location>
        <begin position="1178"/>
        <end position="1199"/>
    </location>
</feature>
<reference evidence="12 13" key="1">
    <citation type="submission" date="2025-04" db="UniProtKB">
        <authorList>
            <consortium name="RefSeq"/>
        </authorList>
    </citation>
    <scope>IDENTIFICATION</scope>
</reference>
<dbReference type="OMA" id="CEPRSEY"/>
<keyword evidence="4 7" id="KW-0472">Membrane</keyword>
<evidence type="ECO:0000313" key="11">
    <source>
        <dbReference type="Proteomes" id="UP001165740"/>
    </source>
</evidence>
<dbReference type="Pfam" id="PF00002">
    <property type="entry name" value="7tm_2"/>
    <property type="match status" value="1"/>
</dbReference>
<dbReference type="SUPFAM" id="SSF56436">
    <property type="entry name" value="C-type lectin-like"/>
    <property type="match status" value="1"/>
</dbReference>
<accession>A0A9W2Z2S8</accession>
<dbReference type="PRINTS" id="PR00249">
    <property type="entry name" value="GPCRSECRETIN"/>
</dbReference>
<dbReference type="Proteomes" id="UP001165740">
    <property type="component" value="Chromosome 16"/>
</dbReference>
<gene>
    <name evidence="12 13 14" type="primary">LOC106073017</name>
</gene>
<dbReference type="InterPro" id="IPR000832">
    <property type="entry name" value="GPCR_2_secretin-like"/>
</dbReference>
<keyword evidence="11" id="KW-1185">Reference proteome</keyword>
<evidence type="ECO:0000313" key="13">
    <source>
        <dbReference type="RefSeq" id="XP_055869367.1"/>
    </source>
</evidence>
<evidence type="ECO:0000256" key="7">
    <source>
        <dbReference type="SAM" id="Phobius"/>
    </source>
</evidence>
<evidence type="ECO:0000259" key="9">
    <source>
        <dbReference type="PROSITE" id="PS50221"/>
    </source>
</evidence>
<dbReference type="SMART" id="SM00303">
    <property type="entry name" value="GPS"/>
    <property type="match status" value="1"/>
</dbReference>
<dbReference type="InterPro" id="IPR057244">
    <property type="entry name" value="GAIN_B"/>
</dbReference>
<dbReference type="RefSeq" id="XP_055869366.1">
    <property type="nucleotide sequence ID" value="XM_056013391.1"/>
</dbReference>
<dbReference type="InterPro" id="IPR046338">
    <property type="entry name" value="GAIN_dom_sf"/>
</dbReference>
<dbReference type="Pfam" id="PF01825">
    <property type="entry name" value="GPS"/>
    <property type="match status" value="1"/>
</dbReference>
<dbReference type="InterPro" id="IPR053066">
    <property type="entry name" value="ADGR_G7"/>
</dbReference>
<feature type="chain" id="PRO_5044702552" evidence="8">
    <location>
        <begin position="22"/>
        <end position="1311"/>
    </location>
</feature>
<keyword evidence="8" id="KW-0732">Signal</keyword>
<feature type="transmembrane region" description="Helical" evidence="7">
    <location>
        <begin position="984"/>
        <end position="1011"/>
    </location>
</feature>
<evidence type="ECO:0000313" key="12">
    <source>
        <dbReference type="RefSeq" id="XP_055869366.1"/>
    </source>
</evidence>
<keyword evidence="5" id="KW-1015">Disulfide bond</keyword>
<dbReference type="OrthoDB" id="10037534at2759"/>
<evidence type="ECO:0000256" key="5">
    <source>
        <dbReference type="ARBA" id="ARBA00023157"/>
    </source>
</evidence>
<dbReference type="RefSeq" id="XP_055869368.1">
    <property type="nucleotide sequence ID" value="XM_056013393.1"/>
</dbReference>
<evidence type="ECO:0000256" key="3">
    <source>
        <dbReference type="ARBA" id="ARBA00022989"/>
    </source>
</evidence>
<evidence type="ECO:0000256" key="8">
    <source>
        <dbReference type="SAM" id="SignalP"/>
    </source>
</evidence>
<evidence type="ECO:0000256" key="2">
    <source>
        <dbReference type="ARBA" id="ARBA00022692"/>
    </source>
</evidence>
<feature type="region of interest" description="Disordered" evidence="6">
    <location>
        <begin position="1269"/>
        <end position="1311"/>
    </location>
</feature>
<feature type="transmembrane region" description="Helical" evidence="7">
    <location>
        <begin position="1090"/>
        <end position="1112"/>
    </location>
</feature>
<proteinExistence type="predicted"/>
<dbReference type="PANTHER" id="PTHR47767">
    <property type="entry name" value="ADHESION G PROTEIN-COUPLED RECEPTOR G7"/>
    <property type="match status" value="1"/>
</dbReference>
<dbReference type="Gene3D" id="2.60.220.50">
    <property type="match status" value="1"/>
</dbReference>
<evidence type="ECO:0000259" key="10">
    <source>
        <dbReference type="PROSITE" id="PS50261"/>
    </source>
</evidence>
<protein>
    <submittedName>
        <fullName evidence="12 13">Uncharacterized protein LOC106073017 isoform X1</fullName>
    </submittedName>
</protein>
<keyword evidence="2 7" id="KW-0812">Transmembrane</keyword>
<feature type="transmembrane region" description="Helical" evidence="7">
    <location>
        <begin position="1023"/>
        <end position="1040"/>
    </location>
</feature>
<feature type="transmembrane region" description="Helical" evidence="7">
    <location>
        <begin position="1046"/>
        <end position="1069"/>
    </location>
</feature>
<dbReference type="InterPro" id="IPR017981">
    <property type="entry name" value="GPCR_2-like_7TM"/>
</dbReference>
<dbReference type="InterPro" id="IPR016187">
    <property type="entry name" value="CTDL_fold"/>
</dbReference>
<evidence type="ECO:0000256" key="4">
    <source>
        <dbReference type="ARBA" id="ARBA00023136"/>
    </source>
</evidence>
<dbReference type="GO" id="GO:0004930">
    <property type="term" value="F:G protein-coupled receptor activity"/>
    <property type="evidence" value="ECO:0007669"/>
    <property type="project" value="InterPro"/>
</dbReference>
<evidence type="ECO:0000256" key="6">
    <source>
        <dbReference type="SAM" id="MobiDB-lite"/>
    </source>
</evidence>
<sequence>MEFPFIRILIAEMVAITLTRAQITTQNILCYDRAQVYGTTCFHVGQDEVTWKEAYDFCHQRRGWLANRVDDLTPLPPKVFFGNGILQIWSGHHIKDNRLLEDHLPTVEPVYSTANINFNSSTVAGSNCLVLVYREQCVTTANASLLCSPTFVEDFVSCDERHTFLCRFEAQSALSINILNGGGVQLMRQDIFPVDLYIANGTSNSAGADQVCEDTLQNGRAYRFKDKQTLTMFFSNANIDFMYYFNDQIASKTLWVNSEDARCTSIVWPEAPPPNIQGITWQVQGVQVFTWPCNNSQLVLCEVDKVYSASRAPTIDIQIDGSLITVVSNEIQAPSQVVRDMASNYQNTGIENFTMTCNPGIVQEKLQKMALYKNFIPFLTNQDVGIFEWSLINSQEIGYLDNQINMNQYYHCEVNDLQSNTPLKSDSVYLRFSDYEIYSVHINLALNTTITNGLEIALFNASVPNRWTWQSGPAQNRRLSRSPVQRAARAVNGPVLVGSDLYFLFSLLYQISNMNSTIKFSIKPQLFLREERKLVLYFYKSFDLGFNITNQTESLLANATKDITTRFKLLQGRLPQFDTDTVQVLSIDWCWSRIIDDPVTNLKFILPQSPVGFIWTSPQICAQDRKPLAMVKCEGDKILGLYWGRFQVNPLCNYSASVGVRSNLTAVLKNLSQENITNDNVGWVLETTKTLIANLSSQTVIGEDLAYLADILQKSTTDVDRLSKVDVENIMDSAAKLRNFPTSVLKESQEIANATNRVLKSIDQAGSLIESSESGTNPQLVISGGLGFVVSDISRTMRNTKDLIVGLKLMADGSTQMLAEENLVSLFSDDSMNYNKLLAAIILPRALIESYNASTVRLAMHAYQDLTLYEASETSQVNNRTLNSRVIAAKLLVDGKEISDLHHHRVKTYFLPTRLLKPELRSNLTACSYWDYKANAGKGNWSSDGCDFEATIEGRDICTCDHLTNFAILMNFYDQDVLVNEHQLALSIISIIGLSLSIAGLSLTILSFIFIKSLHHSRPQQTLFQLSLALLCSWIIFLAGIKQTTSYGGCIVVAVLLHYFILASFMWMLMEGILQYLLFVKVLNTYFSNYILKTSLPAWGLPLIPVIILLIIDRELYKGGNEYCWLSLPAFYYGFIIPVGLIIFTNIILFIIVVISLCRRRDMSKYSSVKQNQMLVNIRASFICFCVLGLTWIFGFLTINDARIAFQYLFCIFNSLQGFIIFMMMTIRDRNVRAYWKSKLSFCCPSLNKRGRYSVKGVNSESPATEAMTNTKQVKCKSSDSTASTNMTSDSDQHKQEIQSPYQFDVIPPDY</sequence>
<dbReference type="CDD" id="cd15040">
    <property type="entry name" value="7tmB2_Adhesion"/>
    <property type="match status" value="1"/>
</dbReference>
<dbReference type="GO" id="GO:0007166">
    <property type="term" value="P:cell surface receptor signaling pathway"/>
    <property type="evidence" value="ECO:0007669"/>
    <property type="project" value="InterPro"/>
</dbReference>
<dbReference type="SUPFAM" id="SSF81321">
    <property type="entry name" value="Family A G protein-coupled receptor-like"/>
    <property type="match status" value="1"/>
</dbReference>
<dbReference type="InterPro" id="IPR000203">
    <property type="entry name" value="GPS"/>
</dbReference>
<dbReference type="Gene3D" id="1.20.1070.10">
    <property type="entry name" value="Rhodopsin 7-helix transmembrane proteins"/>
    <property type="match status" value="1"/>
</dbReference>
<dbReference type="GeneID" id="106073017"/>
<feature type="transmembrane region" description="Helical" evidence="7">
    <location>
        <begin position="1205"/>
        <end position="1227"/>
    </location>
</feature>
<dbReference type="GO" id="GO:0016020">
    <property type="term" value="C:membrane"/>
    <property type="evidence" value="ECO:0007669"/>
    <property type="project" value="UniProtKB-SubCell"/>
</dbReference>
<feature type="transmembrane region" description="Helical" evidence="7">
    <location>
        <begin position="1132"/>
        <end position="1157"/>
    </location>
</feature>
<feature type="domain" description="G-protein coupled receptors family 2 profile 2" evidence="10">
    <location>
        <begin position="986"/>
        <end position="1229"/>
    </location>
</feature>
<feature type="compositionally biased region" description="Polar residues" evidence="6">
    <location>
        <begin position="1279"/>
        <end position="1290"/>
    </location>
</feature>
<dbReference type="PROSITE" id="PS50261">
    <property type="entry name" value="G_PROTEIN_RECEP_F2_4"/>
    <property type="match status" value="1"/>
</dbReference>
<evidence type="ECO:0000313" key="14">
    <source>
        <dbReference type="RefSeq" id="XP_055869368.1"/>
    </source>
</evidence>
<feature type="domain" description="GAIN-B" evidence="9">
    <location>
        <begin position="813"/>
        <end position="976"/>
    </location>
</feature>
<comment type="subcellular location">
    <subcellularLocation>
        <location evidence="1">Membrane</location>
        <topology evidence="1">Multi-pass membrane protein</topology>
    </subcellularLocation>
</comment>